<keyword evidence="6 8" id="KW-0472">Membrane</keyword>
<feature type="transmembrane region" description="Helical" evidence="8">
    <location>
        <begin position="214"/>
        <end position="233"/>
    </location>
</feature>
<feature type="transmembrane region" description="Helical" evidence="8">
    <location>
        <begin position="184"/>
        <end position="202"/>
    </location>
</feature>
<comment type="cofactor">
    <cofactor evidence="7">
        <name>Mg(2+)</name>
        <dbReference type="ChEBI" id="CHEBI:18420"/>
    </cofactor>
</comment>
<feature type="binding site" evidence="7">
    <location>
        <position position="147"/>
    </location>
    <ligand>
        <name>Mg(2+)</name>
        <dbReference type="ChEBI" id="CHEBI:18420"/>
    </ligand>
</feature>
<keyword evidence="5 8" id="KW-1133">Transmembrane helix</keyword>
<dbReference type="Pfam" id="PF00953">
    <property type="entry name" value="Glycos_transf_4"/>
    <property type="match status" value="1"/>
</dbReference>
<sequence>MLANIAILIGCFAVSVFCVYVMIRNAAALGLIQIPLGRSSHVKPTPAGGGVGIVIAACMAGFLLPGTTLSDLALLFLSLIIAVVGFIDDRNPLPARLRMAVQTVCVMGALLITQPVAVLSGGTNLILMPLLTLLLLISGVWWINLFNFMDGIDGIAGQQAVTMMVSAMTLSFLQVPAALDQWPWWMMAIVAVATLGFLVFNWPPAKIFMGDAGSTFLGFIIVALAFQTLVQGWMTLPQWLLLSLLFATDATTTLIVRFLGADRLSQAHRAHAYQRLSRRFGGARPVSTAAFFINLLILLPLAMIVPQGFAGWCIVLIAYGLVILAVLAAGAGLPDDVSASPQAYRARCVRLNGRKPT</sequence>
<protein>
    <submittedName>
        <fullName evidence="9">Fuc2NAc and GlcNAc transferase</fullName>
        <ecNumber evidence="9">2.4.1.-</ecNumber>
    </submittedName>
</protein>
<dbReference type="EC" id="2.4.1.-" evidence="9"/>
<dbReference type="RefSeq" id="WP_165133832.1">
    <property type="nucleotide sequence ID" value="NZ_CP049250.1"/>
</dbReference>
<keyword evidence="7" id="KW-0479">Metal-binding</keyword>
<evidence type="ECO:0000256" key="5">
    <source>
        <dbReference type="ARBA" id="ARBA00022989"/>
    </source>
</evidence>
<reference evidence="9 10" key="1">
    <citation type="submission" date="2020-08" db="EMBL/GenBank/DDBJ databases">
        <title>Genomic Encyclopedia of Type Strains, Phase IV (KMG-IV): sequencing the most valuable type-strain genomes for metagenomic binning, comparative biology and taxonomic classification.</title>
        <authorList>
            <person name="Goeker M."/>
        </authorList>
    </citation>
    <scope>NUCLEOTIDE SEQUENCE [LARGE SCALE GENOMIC DNA]</scope>
    <source>
        <strain evidence="9 10">DSM 29514</strain>
    </source>
</reference>
<evidence type="ECO:0000256" key="4">
    <source>
        <dbReference type="ARBA" id="ARBA00022692"/>
    </source>
</evidence>
<feature type="transmembrane region" description="Helical" evidence="8">
    <location>
        <begin position="44"/>
        <end position="63"/>
    </location>
</feature>
<dbReference type="InterPro" id="IPR000715">
    <property type="entry name" value="Glycosyl_transferase_4"/>
</dbReference>
<feature type="transmembrane region" description="Helical" evidence="8">
    <location>
        <begin position="6"/>
        <end position="23"/>
    </location>
</feature>
<evidence type="ECO:0000256" key="7">
    <source>
        <dbReference type="PIRSR" id="PIRSR600715-1"/>
    </source>
</evidence>
<feature type="transmembrane region" description="Helical" evidence="8">
    <location>
        <begin position="125"/>
        <end position="148"/>
    </location>
</feature>
<dbReference type="GO" id="GO:0016780">
    <property type="term" value="F:phosphotransferase activity, for other substituted phosphate groups"/>
    <property type="evidence" value="ECO:0007669"/>
    <property type="project" value="InterPro"/>
</dbReference>
<keyword evidence="10" id="KW-1185">Reference proteome</keyword>
<evidence type="ECO:0000313" key="9">
    <source>
        <dbReference type="EMBL" id="MBB4145353.1"/>
    </source>
</evidence>
<dbReference type="PANTHER" id="PTHR22926">
    <property type="entry name" value="PHOSPHO-N-ACETYLMURAMOYL-PENTAPEPTIDE-TRANSFERASE"/>
    <property type="match status" value="1"/>
</dbReference>
<keyword evidence="3 9" id="KW-0808">Transferase</keyword>
<dbReference type="GO" id="GO:0016757">
    <property type="term" value="F:glycosyltransferase activity"/>
    <property type="evidence" value="ECO:0007669"/>
    <property type="project" value="UniProtKB-KW"/>
</dbReference>
<feature type="transmembrane region" description="Helical" evidence="8">
    <location>
        <begin position="160"/>
        <end position="178"/>
    </location>
</feature>
<dbReference type="EMBL" id="JACIEC010000007">
    <property type="protein sequence ID" value="MBB4145353.1"/>
    <property type="molecule type" value="Genomic_DNA"/>
</dbReference>
<dbReference type="GO" id="GO:0005886">
    <property type="term" value="C:plasma membrane"/>
    <property type="evidence" value="ECO:0007669"/>
    <property type="project" value="UniProtKB-SubCell"/>
</dbReference>
<dbReference type="AlphaFoldDB" id="A0A7W6LJ68"/>
<dbReference type="GO" id="GO:0009103">
    <property type="term" value="P:lipopolysaccharide biosynthetic process"/>
    <property type="evidence" value="ECO:0007669"/>
    <property type="project" value="TreeGrafter"/>
</dbReference>
<dbReference type="Proteomes" id="UP000519897">
    <property type="component" value="Unassembled WGS sequence"/>
</dbReference>
<gene>
    <name evidence="9" type="ORF">GGQ72_003917</name>
</gene>
<proteinExistence type="predicted"/>
<evidence type="ECO:0000256" key="2">
    <source>
        <dbReference type="ARBA" id="ARBA00022475"/>
    </source>
</evidence>
<feature type="transmembrane region" description="Helical" evidence="8">
    <location>
        <begin position="281"/>
        <end position="303"/>
    </location>
</feature>
<feature type="binding site" evidence="7">
    <location>
        <position position="211"/>
    </location>
    <ligand>
        <name>Mg(2+)</name>
        <dbReference type="ChEBI" id="CHEBI:18420"/>
    </ligand>
</feature>
<comment type="caution">
    <text evidence="9">The sequence shown here is derived from an EMBL/GenBank/DDBJ whole genome shotgun (WGS) entry which is preliminary data.</text>
</comment>
<feature type="transmembrane region" description="Helical" evidence="8">
    <location>
        <begin position="69"/>
        <end position="87"/>
    </location>
</feature>
<dbReference type="PANTHER" id="PTHR22926:SF3">
    <property type="entry name" value="UNDECAPRENYL-PHOSPHATE ALPHA-N-ACETYLGLUCOSAMINYL 1-PHOSPHATE TRANSFERASE"/>
    <property type="match status" value="1"/>
</dbReference>
<keyword evidence="4 8" id="KW-0812">Transmembrane</keyword>
<keyword evidence="2" id="KW-1003">Cell membrane</keyword>
<evidence type="ECO:0000313" key="10">
    <source>
        <dbReference type="Proteomes" id="UP000519897"/>
    </source>
</evidence>
<evidence type="ECO:0000256" key="3">
    <source>
        <dbReference type="ARBA" id="ARBA00022679"/>
    </source>
</evidence>
<dbReference type="GO" id="GO:0046872">
    <property type="term" value="F:metal ion binding"/>
    <property type="evidence" value="ECO:0007669"/>
    <property type="project" value="UniProtKB-KW"/>
</dbReference>
<name>A0A7W6LJ68_9HYPH</name>
<feature type="transmembrane region" description="Helical" evidence="8">
    <location>
        <begin position="239"/>
        <end position="260"/>
    </location>
</feature>
<organism evidence="9 10">
    <name type="scientific">Rhizobium rhizoryzae</name>
    <dbReference type="NCBI Taxonomy" id="451876"/>
    <lineage>
        <taxon>Bacteria</taxon>
        <taxon>Pseudomonadati</taxon>
        <taxon>Pseudomonadota</taxon>
        <taxon>Alphaproteobacteria</taxon>
        <taxon>Hyphomicrobiales</taxon>
        <taxon>Rhizobiaceae</taxon>
        <taxon>Rhizobium/Agrobacterium group</taxon>
        <taxon>Rhizobium</taxon>
    </lineage>
</organism>
<accession>A0A7W6LJ68</accession>
<evidence type="ECO:0000256" key="1">
    <source>
        <dbReference type="ARBA" id="ARBA00004651"/>
    </source>
</evidence>
<keyword evidence="7" id="KW-0460">Magnesium</keyword>
<keyword evidence="9" id="KW-0328">Glycosyltransferase</keyword>
<feature type="transmembrane region" description="Helical" evidence="8">
    <location>
        <begin position="309"/>
        <end position="333"/>
    </location>
</feature>
<dbReference type="GO" id="GO:0044038">
    <property type="term" value="P:cell wall macromolecule biosynthetic process"/>
    <property type="evidence" value="ECO:0007669"/>
    <property type="project" value="TreeGrafter"/>
</dbReference>
<dbReference type="GO" id="GO:0071555">
    <property type="term" value="P:cell wall organization"/>
    <property type="evidence" value="ECO:0007669"/>
    <property type="project" value="TreeGrafter"/>
</dbReference>
<evidence type="ECO:0000256" key="6">
    <source>
        <dbReference type="ARBA" id="ARBA00023136"/>
    </source>
</evidence>
<comment type="subcellular location">
    <subcellularLocation>
        <location evidence="1">Cell membrane</location>
        <topology evidence="1">Multi-pass membrane protein</topology>
    </subcellularLocation>
</comment>
<evidence type="ECO:0000256" key="8">
    <source>
        <dbReference type="SAM" id="Phobius"/>
    </source>
</evidence>
<feature type="transmembrane region" description="Helical" evidence="8">
    <location>
        <begin position="99"/>
        <end position="119"/>
    </location>
</feature>